<keyword evidence="2" id="KW-1185">Reference proteome</keyword>
<name>A0ACB8TL88_9AGAM</name>
<dbReference type="Proteomes" id="UP000814140">
    <property type="component" value="Unassembled WGS sequence"/>
</dbReference>
<gene>
    <name evidence="1" type="ORF">BV25DRAFT_1791191</name>
</gene>
<dbReference type="EMBL" id="MU277187">
    <property type="protein sequence ID" value="KAI0069164.1"/>
    <property type="molecule type" value="Genomic_DNA"/>
</dbReference>
<proteinExistence type="predicted"/>
<evidence type="ECO:0000313" key="1">
    <source>
        <dbReference type="EMBL" id="KAI0069164.1"/>
    </source>
</evidence>
<organism evidence="1 2">
    <name type="scientific">Artomyces pyxidatus</name>
    <dbReference type="NCBI Taxonomy" id="48021"/>
    <lineage>
        <taxon>Eukaryota</taxon>
        <taxon>Fungi</taxon>
        <taxon>Dikarya</taxon>
        <taxon>Basidiomycota</taxon>
        <taxon>Agaricomycotina</taxon>
        <taxon>Agaricomycetes</taxon>
        <taxon>Russulales</taxon>
        <taxon>Auriscalpiaceae</taxon>
        <taxon>Artomyces</taxon>
    </lineage>
</organism>
<protein>
    <submittedName>
        <fullName evidence="1">Uncharacterized protein</fullName>
    </submittedName>
</protein>
<evidence type="ECO:0000313" key="2">
    <source>
        <dbReference type="Proteomes" id="UP000814140"/>
    </source>
</evidence>
<reference evidence="1" key="2">
    <citation type="journal article" date="2022" name="New Phytol.">
        <title>Evolutionary transition to the ectomycorrhizal habit in the genomes of a hyperdiverse lineage of mushroom-forming fungi.</title>
        <authorList>
            <person name="Looney B."/>
            <person name="Miyauchi S."/>
            <person name="Morin E."/>
            <person name="Drula E."/>
            <person name="Courty P.E."/>
            <person name="Kohler A."/>
            <person name="Kuo A."/>
            <person name="LaButti K."/>
            <person name="Pangilinan J."/>
            <person name="Lipzen A."/>
            <person name="Riley R."/>
            <person name="Andreopoulos W."/>
            <person name="He G."/>
            <person name="Johnson J."/>
            <person name="Nolan M."/>
            <person name="Tritt A."/>
            <person name="Barry K.W."/>
            <person name="Grigoriev I.V."/>
            <person name="Nagy L.G."/>
            <person name="Hibbett D."/>
            <person name="Henrissat B."/>
            <person name="Matheny P.B."/>
            <person name="Labbe J."/>
            <person name="Martin F.M."/>
        </authorList>
    </citation>
    <scope>NUCLEOTIDE SEQUENCE</scope>
    <source>
        <strain evidence="1">HHB10654</strain>
    </source>
</reference>
<sequence>MNTQITDLTNVATTRIRDDESIADKKRFESFKLGGGVPPHAPASNRRLSHSRSHSRNSSVSPSPSLSFSLSSNSMNELPSFPSTNSSHSTSSSNGGQRNSHHRRRSSVSTRRESAEMMGVSLPDLPTSLSEDNINFGDKDSVRRRALWALEGKPGPDVFSPVEIPELDTPEIERRIYELPSKPSYPPGIGGGFGSGLSGLSNKREKRESFGKHIVSSSVKDQLHTLVEEEEEEEEEQVFSSSPVTPTPVTIESPTNVDPFPVTVSVTTPSPGRHRPLGLNLRPLSLVSSPLAAAVQGDLPTPTPTPSPKPSGLKSLTLASSPSLISSPSLNDNFATNTSTTAMRRQSIIVPPIAVAPSTALSRRSSLSARTDSLSSVSSDGQDLPKRRSSISYKPSSHALQYVNGLPTPELTPTTEHRNSTSSESDWGRNSLSTSEHHFLYQSQAALVARITDLERALSSRSRTRPDSCASDVSASTQSTGANVASEPSDEMLQLIADLKEERDELKKDVDGWRVRVADLEKQTGTLARRVDQERREAWVSRERLGLLEVEKRAALKNAEEKEAFAQKTLVRCEALQVEYAAIKAEYDVLKDAVQRGKEVEEEVVRLKAELAEEKKRREELERELEGAGLLATPTPEAFVYNAATAPFARRRGVMSIDSESSCTDVESVDEAFGKTGLELKAVAEEDEEIQDPYSEDNGLAGYEDEEEFDEAYGTSSSFGSLDSLPRSNSHLNLEFPDEAALVTPSESRSTTPAAHERHASLSKAWSFPMKGSQPVVSVERSPEEIDRFFGCLEDLEDTPPKSFMTAEGQSPFSKGFFGAEGDDEDELPPFVLPPDVGVEVPEPEVEVHAESVHGLDVLVEEDEPEEEVSIAMNADDEFIGEEVDGGIRFTFTIPPEFDSPASMESLKTPSPSISPTLKKMVPFYEAFMSEDEDSFSFSQPDFGDDLKAVTLPLAPSISKKVVQAPASPSSIPRASSLKKFETPTKLPSPRFSPLADSPSSFVTPPTKRGGSRPSFLPQPRKQSPSPSKAPIMAKPIMATPPTFLPQPQRKSPSSSFQAGVVSNVGNGVLSQPRSLLSMSNRHSVVPQPTQPFLDPLSSSPDDVEPASLTTTPPAARLSFQSFANFIPMSSFPWSPRSGAKAAAAAAMCMIPASASTSTNASVDERTGSASTSASQQFMPMFFGNGKKPREEKRGFVSKERQLERLRSRMEEEWRTKTGEIKSDLPCKKCVDEPLAM</sequence>
<accession>A0ACB8TL88</accession>
<reference evidence="1" key="1">
    <citation type="submission" date="2021-03" db="EMBL/GenBank/DDBJ databases">
        <authorList>
            <consortium name="DOE Joint Genome Institute"/>
            <person name="Ahrendt S."/>
            <person name="Looney B.P."/>
            <person name="Miyauchi S."/>
            <person name="Morin E."/>
            <person name="Drula E."/>
            <person name="Courty P.E."/>
            <person name="Chicoki N."/>
            <person name="Fauchery L."/>
            <person name="Kohler A."/>
            <person name="Kuo A."/>
            <person name="Labutti K."/>
            <person name="Pangilinan J."/>
            <person name="Lipzen A."/>
            <person name="Riley R."/>
            <person name="Andreopoulos W."/>
            <person name="He G."/>
            <person name="Johnson J."/>
            <person name="Barry K.W."/>
            <person name="Grigoriev I.V."/>
            <person name="Nagy L."/>
            <person name="Hibbett D."/>
            <person name="Henrissat B."/>
            <person name="Matheny P.B."/>
            <person name="Labbe J."/>
            <person name="Martin F."/>
        </authorList>
    </citation>
    <scope>NUCLEOTIDE SEQUENCE</scope>
    <source>
        <strain evidence="1">HHB10654</strain>
    </source>
</reference>
<comment type="caution">
    <text evidence="1">The sequence shown here is derived from an EMBL/GenBank/DDBJ whole genome shotgun (WGS) entry which is preliminary data.</text>
</comment>